<dbReference type="OrthoDB" id="7066453at2"/>
<name>Q0A8Q6_ALKEH</name>
<dbReference type="AlphaFoldDB" id="Q0A8Q6"/>
<keyword evidence="2" id="KW-1185">Reference proteome</keyword>
<accession>Q0A8Q6</accession>
<dbReference type="EMBL" id="CP000453">
    <property type="protein sequence ID" value="ABI56781.1"/>
    <property type="molecule type" value="Genomic_DNA"/>
</dbReference>
<evidence type="ECO:0000313" key="2">
    <source>
        <dbReference type="Proteomes" id="UP000001962"/>
    </source>
</evidence>
<dbReference type="RefSeq" id="WP_011629176.1">
    <property type="nucleotide sequence ID" value="NC_008340.1"/>
</dbReference>
<gene>
    <name evidence="1" type="ordered locus">Mlg_1432</name>
</gene>
<dbReference type="HOGENOM" id="CLU_167546_1_0_6"/>
<evidence type="ECO:0000313" key="1">
    <source>
        <dbReference type="EMBL" id="ABI56781.1"/>
    </source>
</evidence>
<dbReference type="KEGG" id="aeh:Mlg_1432"/>
<proteinExistence type="predicted"/>
<organism evidence="1 2">
    <name type="scientific">Alkalilimnicola ehrlichii (strain ATCC BAA-1101 / DSM 17681 / MLHE-1)</name>
    <dbReference type="NCBI Taxonomy" id="187272"/>
    <lineage>
        <taxon>Bacteria</taxon>
        <taxon>Pseudomonadati</taxon>
        <taxon>Pseudomonadota</taxon>
        <taxon>Gammaproteobacteria</taxon>
        <taxon>Chromatiales</taxon>
        <taxon>Ectothiorhodospiraceae</taxon>
        <taxon>Alkalilimnicola</taxon>
    </lineage>
</organism>
<sequence>MTTALETLRSWVGRDVLFQGRRLRVVELLEDTAEARLVLEEREAVGRRVQSDQFGEAHRRTPRTWTLPVHDRDGVAPNPLLDEMVLAED</sequence>
<dbReference type="Proteomes" id="UP000001962">
    <property type="component" value="Chromosome"/>
</dbReference>
<reference evidence="2" key="1">
    <citation type="submission" date="2006-08" db="EMBL/GenBank/DDBJ databases">
        <title>Complete sequence of Alkalilimnicola ehrilichei MLHE-1.</title>
        <authorList>
            <person name="Copeland A."/>
            <person name="Lucas S."/>
            <person name="Lapidus A."/>
            <person name="Barry K."/>
            <person name="Detter J.C."/>
            <person name="Glavina del Rio T."/>
            <person name="Hammon N."/>
            <person name="Israni S."/>
            <person name="Dalin E."/>
            <person name="Tice H."/>
            <person name="Pitluck S."/>
            <person name="Sims D."/>
            <person name="Brettin T."/>
            <person name="Bruce D."/>
            <person name="Han C."/>
            <person name="Tapia R."/>
            <person name="Gilna P."/>
            <person name="Schmutz J."/>
            <person name="Larimer F."/>
            <person name="Land M."/>
            <person name="Hauser L."/>
            <person name="Kyrpides N."/>
            <person name="Mikhailova N."/>
            <person name="Oremland R.S."/>
            <person name="Hoeft S.E."/>
            <person name="Switzer-Blum J."/>
            <person name="Kulp T."/>
            <person name="King G."/>
            <person name="Tabita R."/>
            <person name="Witte B."/>
            <person name="Santini J.M."/>
            <person name="Basu P."/>
            <person name="Hollibaugh J.T."/>
            <person name="Xie G."/>
            <person name="Stolz J.F."/>
            <person name="Richardson P."/>
        </authorList>
    </citation>
    <scope>NUCLEOTIDE SEQUENCE [LARGE SCALE GENOMIC DNA]</scope>
    <source>
        <strain evidence="2">ATCC BAA-1101 / DSM 17681 / MLHE-1</strain>
    </source>
</reference>
<protein>
    <submittedName>
        <fullName evidence="1">Uncharacterized protein</fullName>
    </submittedName>
</protein>